<accession>A0A517XLH3</accession>
<evidence type="ECO:0000259" key="2">
    <source>
        <dbReference type="Pfam" id="PF00884"/>
    </source>
</evidence>
<dbReference type="InterPro" id="IPR052701">
    <property type="entry name" value="GAG_Ulvan_Degrading_Sulfatases"/>
</dbReference>
<dbReference type="AlphaFoldDB" id="A0A517XLH3"/>
<keyword evidence="1" id="KW-0732">Signal</keyword>
<evidence type="ECO:0000313" key="4">
    <source>
        <dbReference type="Proteomes" id="UP000319576"/>
    </source>
</evidence>
<evidence type="ECO:0000313" key="3">
    <source>
        <dbReference type="EMBL" id="QDU18361.1"/>
    </source>
</evidence>
<evidence type="ECO:0000256" key="1">
    <source>
        <dbReference type="SAM" id="SignalP"/>
    </source>
</evidence>
<keyword evidence="4" id="KW-1185">Reference proteome</keyword>
<dbReference type="PANTHER" id="PTHR43751">
    <property type="entry name" value="SULFATASE"/>
    <property type="match status" value="1"/>
</dbReference>
<name>A0A517XLH3_9BACT</name>
<dbReference type="PANTHER" id="PTHR43751:SF3">
    <property type="entry name" value="SULFATASE N-TERMINAL DOMAIN-CONTAINING PROTEIN"/>
    <property type="match status" value="1"/>
</dbReference>
<feature type="signal peptide" evidence="1">
    <location>
        <begin position="1"/>
        <end position="26"/>
    </location>
</feature>
<dbReference type="SUPFAM" id="SSF53649">
    <property type="entry name" value="Alkaline phosphatase-like"/>
    <property type="match status" value="1"/>
</dbReference>
<feature type="chain" id="PRO_5021734336" evidence="1">
    <location>
        <begin position="27"/>
        <end position="466"/>
    </location>
</feature>
<keyword evidence="3" id="KW-0378">Hydrolase</keyword>
<dbReference type="RefSeq" id="WP_145233572.1">
    <property type="nucleotide sequence ID" value="NZ_CP036273.1"/>
</dbReference>
<dbReference type="Gene3D" id="3.40.720.10">
    <property type="entry name" value="Alkaline Phosphatase, subunit A"/>
    <property type="match status" value="1"/>
</dbReference>
<dbReference type="EC" id="3.1.6.6" evidence="3"/>
<sequence precursor="true">MTRRLLLVALLAAGCSRPAPPPPAPAAPPVRFRDHNLVLVSFDALQAAHVGHLGYPRDVTPTIDALARDGATFTNYYSAASWTVPATMTWFTGVYPSEHRMVNKFARYTAREKTPATLRELAPALTTLAEVLRGAGYATGGFTGNAGVSPGFGYEQGFDTYFAEPNRFGSFDKSVPKAVEWLEANRDRRVFLFLHGYDAHGQCEPAGGLDYRYVEPGYDGRFAGSVLEQEALREEGLASGKVTLRDADVRFWRAVYDEKIARADDRFRHFLDAVRRLGLEGKTVFVLTSDHGTEVYEHRRFDHGFTLYDELVHVPLVIRAPGLAARRVADRVGSIDLMPTLLDLLDVPVPPAVRAQLRGTSLVPALRGEPVAHDVYSETDYREYTFKRSLLTPDGWKLIATLERGTRELYHLPTDPGEQKDLAAAEPARAAALEAQLFAHFRAIGHDPAARRWEVGLNPVYNSQAK</sequence>
<dbReference type="InterPro" id="IPR000917">
    <property type="entry name" value="Sulfatase_N"/>
</dbReference>
<protein>
    <submittedName>
        <fullName evidence="3">Choline-sulfatase</fullName>
        <ecNumber evidence="3">3.1.6.6</ecNumber>
    </submittedName>
</protein>
<gene>
    <name evidence="3" type="primary">betC_1</name>
    <name evidence="3" type="ORF">ETAA1_02460</name>
</gene>
<organism evidence="3 4">
    <name type="scientific">Urbifossiella limnaea</name>
    <dbReference type="NCBI Taxonomy" id="2528023"/>
    <lineage>
        <taxon>Bacteria</taxon>
        <taxon>Pseudomonadati</taxon>
        <taxon>Planctomycetota</taxon>
        <taxon>Planctomycetia</taxon>
        <taxon>Gemmatales</taxon>
        <taxon>Gemmataceae</taxon>
        <taxon>Urbifossiella</taxon>
    </lineage>
</organism>
<dbReference type="PROSITE" id="PS51257">
    <property type="entry name" value="PROKAR_LIPOPROTEIN"/>
    <property type="match status" value="1"/>
</dbReference>
<dbReference type="CDD" id="cd16148">
    <property type="entry name" value="sulfatase_like"/>
    <property type="match status" value="1"/>
</dbReference>
<reference evidence="3 4" key="1">
    <citation type="submission" date="2019-02" db="EMBL/GenBank/DDBJ databases">
        <title>Deep-cultivation of Planctomycetes and their phenomic and genomic characterization uncovers novel biology.</title>
        <authorList>
            <person name="Wiegand S."/>
            <person name="Jogler M."/>
            <person name="Boedeker C."/>
            <person name="Pinto D."/>
            <person name="Vollmers J."/>
            <person name="Rivas-Marin E."/>
            <person name="Kohn T."/>
            <person name="Peeters S.H."/>
            <person name="Heuer A."/>
            <person name="Rast P."/>
            <person name="Oberbeckmann S."/>
            <person name="Bunk B."/>
            <person name="Jeske O."/>
            <person name="Meyerdierks A."/>
            <person name="Storesund J.E."/>
            <person name="Kallscheuer N."/>
            <person name="Luecker S."/>
            <person name="Lage O.M."/>
            <person name="Pohl T."/>
            <person name="Merkel B.J."/>
            <person name="Hornburger P."/>
            <person name="Mueller R.-W."/>
            <person name="Bruemmer F."/>
            <person name="Labrenz M."/>
            <person name="Spormann A.M."/>
            <person name="Op den Camp H."/>
            <person name="Overmann J."/>
            <person name="Amann R."/>
            <person name="Jetten M.S.M."/>
            <person name="Mascher T."/>
            <person name="Medema M.H."/>
            <person name="Devos D.P."/>
            <person name="Kaster A.-K."/>
            <person name="Ovreas L."/>
            <person name="Rohde M."/>
            <person name="Galperin M.Y."/>
            <person name="Jogler C."/>
        </authorList>
    </citation>
    <scope>NUCLEOTIDE SEQUENCE [LARGE SCALE GENOMIC DNA]</scope>
    <source>
        <strain evidence="3 4">ETA_A1</strain>
    </source>
</reference>
<dbReference type="GO" id="GO:0047753">
    <property type="term" value="F:choline-sulfatase activity"/>
    <property type="evidence" value="ECO:0007669"/>
    <property type="project" value="UniProtKB-EC"/>
</dbReference>
<proteinExistence type="predicted"/>
<feature type="domain" description="Sulfatase N-terminal" evidence="2">
    <location>
        <begin position="36"/>
        <end position="347"/>
    </location>
</feature>
<dbReference type="OrthoDB" id="279611at2"/>
<dbReference type="EMBL" id="CP036273">
    <property type="protein sequence ID" value="QDU18361.1"/>
    <property type="molecule type" value="Genomic_DNA"/>
</dbReference>
<dbReference type="Proteomes" id="UP000319576">
    <property type="component" value="Chromosome"/>
</dbReference>
<dbReference type="KEGG" id="uli:ETAA1_02460"/>
<dbReference type="InterPro" id="IPR017850">
    <property type="entry name" value="Alkaline_phosphatase_core_sf"/>
</dbReference>
<dbReference type="Pfam" id="PF00884">
    <property type="entry name" value="Sulfatase"/>
    <property type="match status" value="1"/>
</dbReference>